<gene>
    <name evidence="2" type="ORF">PECAL_1P08480</name>
</gene>
<dbReference type="AlphaFoldDB" id="A0A8J2SBH6"/>
<sequence>MLCSDRLITRLQIFLRLFDWDGDGFLGPEELLSALKCASRLLGGLGFLRRPAGDSELFSVTQRALAEQRIKSERNGGIGRMTLAEATDWMAHAVATSTVLSKLFGVQFAFGELSAYQRQKMPTVRLFELGLLRPADVKYTVAFESSKVREELGSEFKLQLHERATARGL</sequence>
<protein>
    <recommendedName>
        <fullName evidence="1">EF-hand domain-containing protein</fullName>
    </recommendedName>
</protein>
<keyword evidence="3" id="KW-1185">Reference proteome</keyword>
<dbReference type="SUPFAM" id="SSF47473">
    <property type="entry name" value="EF-hand"/>
    <property type="match status" value="1"/>
</dbReference>
<proteinExistence type="predicted"/>
<feature type="domain" description="EF-hand" evidence="1">
    <location>
        <begin position="6"/>
        <end position="41"/>
    </location>
</feature>
<comment type="caution">
    <text evidence="2">The sequence shown here is derived from an EMBL/GenBank/DDBJ whole genome shotgun (WGS) entry which is preliminary data.</text>
</comment>
<dbReference type="PROSITE" id="PS50222">
    <property type="entry name" value="EF_HAND_2"/>
    <property type="match status" value="1"/>
</dbReference>
<dbReference type="Gene3D" id="1.10.238.10">
    <property type="entry name" value="EF-hand"/>
    <property type="match status" value="1"/>
</dbReference>
<evidence type="ECO:0000313" key="2">
    <source>
        <dbReference type="EMBL" id="CAH0364484.1"/>
    </source>
</evidence>
<name>A0A8J2SBH6_9STRA</name>
<dbReference type="InterPro" id="IPR011992">
    <property type="entry name" value="EF-hand-dom_pair"/>
</dbReference>
<dbReference type="GO" id="GO:0005509">
    <property type="term" value="F:calcium ion binding"/>
    <property type="evidence" value="ECO:0007669"/>
    <property type="project" value="InterPro"/>
</dbReference>
<dbReference type="EMBL" id="CAKKNE010000001">
    <property type="protein sequence ID" value="CAH0364484.1"/>
    <property type="molecule type" value="Genomic_DNA"/>
</dbReference>
<dbReference type="Proteomes" id="UP000789595">
    <property type="component" value="Unassembled WGS sequence"/>
</dbReference>
<accession>A0A8J2SBH6</accession>
<reference evidence="2" key="1">
    <citation type="submission" date="2021-11" db="EMBL/GenBank/DDBJ databases">
        <authorList>
            <consortium name="Genoscope - CEA"/>
            <person name="William W."/>
        </authorList>
    </citation>
    <scope>NUCLEOTIDE SEQUENCE</scope>
</reference>
<feature type="non-terminal residue" evidence="2">
    <location>
        <position position="169"/>
    </location>
</feature>
<dbReference type="InterPro" id="IPR002048">
    <property type="entry name" value="EF_hand_dom"/>
</dbReference>
<evidence type="ECO:0000259" key="1">
    <source>
        <dbReference type="PROSITE" id="PS50222"/>
    </source>
</evidence>
<organism evidence="2 3">
    <name type="scientific">Pelagomonas calceolata</name>
    <dbReference type="NCBI Taxonomy" id="35677"/>
    <lineage>
        <taxon>Eukaryota</taxon>
        <taxon>Sar</taxon>
        <taxon>Stramenopiles</taxon>
        <taxon>Ochrophyta</taxon>
        <taxon>Pelagophyceae</taxon>
        <taxon>Pelagomonadales</taxon>
        <taxon>Pelagomonadaceae</taxon>
        <taxon>Pelagomonas</taxon>
    </lineage>
</organism>
<evidence type="ECO:0000313" key="3">
    <source>
        <dbReference type="Proteomes" id="UP000789595"/>
    </source>
</evidence>